<dbReference type="PANTHER" id="PTHR30632:SF11">
    <property type="entry name" value="BLR4797 PROTEIN"/>
    <property type="match status" value="1"/>
</dbReference>
<evidence type="ECO:0000313" key="2">
    <source>
        <dbReference type="EMBL" id="MBR7781599.1"/>
    </source>
</evidence>
<comment type="caution">
    <text evidence="2">The sequence shown here is derived from an EMBL/GenBank/DDBJ whole genome shotgun (WGS) entry which is preliminary data.</text>
</comment>
<reference evidence="2" key="1">
    <citation type="submission" date="2021-04" db="EMBL/GenBank/DDBJ databases">
        <title>novel species isolated from subtropical streams in China.</title>
        <authorList>
            <person name="Lu H."/>
        </authorList>
    </citation>
    <scope>NUCLEOTIDE SEQUENCE</scope>
    <source>
        <strain evidence="2">LFS511W</strain>
    </source>
</reference>
<sequence length="261" mass="27284">MSDIAFVLRMMCVSTVLALISLTASAADLRVVVSGGFAQAYKDLTPSYEQISGDHLISGWGPSMGNTVNAIPARLARGEAIDVVIMVGDALDRLMAEGKLEPGSKVVLANSLIACAVRTGSPQPDIRTVEGLKSAFLNARKVAYSDSASGEYIKHRLMQILQIEAQMQGKAAQIPATPVGEIIAQGEADFGCQQHSELLPVKGITIVGLIPDQVQLTTPFAAAIVKGSPHAQEANRLLRFLRSPASAAAIGATGLAPVSTP</sequence>
<evidence type="ECO:0000256" key="1">
    <source>
        <dbReference type="SAM" id="SignalP"/>
    </source>
</evidence>
<dbReference type="Gene3D" id="3.40.190.10">
    <property type="entry name" value="Periplasmic binding protein-like II"/>
    <property type="match status" value="2"/>
</dbReference>
<protein>
    <submittedName>
        <fullName evidence="2">Substrate-binding domain-containing protein</fullName>
    </submittedName>
</protein>
<organism evidence="2 3">
    <name type="scientific">Undibacterium luofuense</name>
    <dbReference type="NCBI Taxonomy" id="2828733"/>
    <lineage>
        <taxon>Bacteria</taxon>
        <taxon>Pseudomonadati</taxon>
        <taxon>Pseudomonadota</taxon>
        <taxon>Betaproteobacteria</taxon>
        <taxon>Burkholderiales</taxon>
        <taxon>Oxalobacteraceae</taxon>
        <taxon>Undibacterium</taxon>
    </lineage>
</organism>
<evidence type="ECO:0000313" key="3">
    <source>
        <dbReference type="Proteomes" id="UP000680067"/>
    </source>
</evidence>
<feature type="signal peptide" evidence="1">
    <location>
        <begin position="1"/>
        <end position="26"/>
    </location>
</feature>
<dbReference type="GO" id="GO:0015689">
    <property type="term" value="P:molybdate ion transport"/>
    <property type="evidence" value="ECO:0007669"/>
    <property type="project" value="TreeGrafter"/>
</dbReference>
<dbReference type="PANTHER" id="PTHR30632">
    <property type="entry name" value="MOLYBDATE-BINDING PERIPLASMIC PROTEIN"/>
    <property type="match status" value="1"/>
</dbReference>
<dbReference type="InterPro" id="IPR050682">
    <property type="entry name" value="ModA/WtpA"/>
</dbReference>
<dbReference type="GO" id="GO:0030973">
    <property type="term" value="F:molybdate ion binding"/>
    <property type="evidence" value="ECO:0007669"/>
    <property type="project" value="TreeGrafter"/>
</dbReference>
<dbReference type="SUPFAM" id="SSF53850">
    <property type="entry name" value="Periplasmic binding protein-like II"/>
    <property type="match status" value="1"/>
</dbReference>
<keyword evidence="3" id="KW-1185">Reference proteome</keyword>
<feature type="chain" id="PRO_5037512390" evidence="1">
    <location>
        <begin position="27"/>
        <end position="261"/>
    </location>
</feature>
<dbReference type="EMBL" id="JAGSPN010000003">
    <property type="protein sequence ID" value="MBR7781599.1"/>
    <property type="molecule type" value="Genomic_DNA"/>
</dbReference>
<gene>
    <name evidence="2" type="ORF">KDM89_05580</name>
</gene>
<keyword evidence="1" id="KW-0732">Signal</keyword>
<dbReference type="RefSeq" id="WP_212686955.1">
    <property type="nucleotide sequence ID" value="NZ_JAGSPN010000003.1"/>
</dbReference>
<dbReference type="AlphaFoldDB" id="A0A941I694"/>
<name>A0A941I694_9BURK</name>
<dbReference type="Pfam" id="PF13531">
    <property type="entry name" value="SBP_bac_11"/>
    <property type="match status" value="1"/>
</dbReference>
<proteinExistence type="predicted"/>
<accession>A0A941I694</accession>
<dbReference type="Proteomes" id="UP000680067">
    <property type="component" value="Unassembled WGS sequence"/>
</dbReference>